<protein>
    <recommendedName>
        <fullName evidence="2">3-hydroxyisobutyryl-CoA hydrolase</fullName>
        <ecNumber evidence="2">3.1.2.4</ecNumber>
    </recommendedName>
</protein>
<reference evidence="6" key="1">
    <citation type="submission" date="2015-12" db="EMBL/GenBank/DDBJ databases">
        <authorList>
            <person name="Nair G.R."/>
            <person name="Kaur G."/>
            <person name="Mayilraj S."/>
        </authorList>
    </citation>
    <scope>NUCLEOTIDE SEQUENCE [LARGE SCALE GENOMIC DNA]</scope>
    <source>
        <strain evidence="6">CD08_4</strain>
    </source>
</reference>
<evidence type="ECO:0000259" key="4">
    <source>
        <dbReference type="Pfam" id="PF16113"/>
    </source>
</evidence>
<dbReference type="OrthoDB" id="9790967at2"/>
<dbReference type="InterPro" id="IPR029045">
    <property type="entry name" value="ClpP/crotonase-like_dom_sf"/>
</dbReference>
<evidence type="ECO:0000256" key="2">
    <source>
        <dbReference type="ARBA" id="ARBA00011915"/>
    </source>
</evidence>
<dbReference type="GO" id="GO:0006574">
    <property type="term" value="P:L-valine catabolic process"/>
    <property type="evidence" value="ECO:0007669"/>
    <property type="project" value="TreeGrafter"/>
</dbReference>
<dbReference type="AlphaFoldDB" id="A0A0W8I305"/>
<dbReference type="InterPro" id="IPR045004">
    <property type="entry name" value="ECH_dom"/>
</dbReference>
<dbReference type="NCBIfam" id="NF004127">
    <property type="entry name" value="PRK05617.1"/>
    <property type="match status" value="1"/>
</dbReference>
<dbReference type="GO" id="GO:0005829">
    <property type="term" value="C:cytosol"/>
    <property type="evidence" value="ECO:0007669"/>
    <property type="project" value="TreeGrafter"/>
</dbReference>
<dbReference type="Proteomes" id="UP000053512">
    <property type="component" value="Unassembled WGS sequence"/>
</dbReference>
<sequence>MTDTATAGTAPGTEQHVRTEVRNGTGHIVLNRPRQLNALTAQMYRDLKAALDAWRDDDAVRHVLVTSASPRAWCAGGDIREVRDAVLGGRTEEATGVFAVEYALDCLIADYPKPYVALMNGICMGGGMGISVHGSHRVVGPSTVMAMPETKIGFFPDIGASWFLPRVSRPDRRGEPGLAVGRWLALGGQRISGADAVALGLADVLVADEDFEALAGAVVEEGPEDALARFAREPEPSSVVAQWDRIEERYGAPTLEEIVAAAPEDLAGMSPSSLVRAFELLERGAADDSVRSCLERELRLAADTIVRPDFAEGVRAVLVDKDNAPAWEHASVADVDVAAVRAVLGEKLPLPL</sequence>
<accession>A0A0W8I305</accession>
<dbReference type="PANTHER" id="PTHR43176">
    <property type="entry name" value="3-HYDROXYISOBUTYRYL-COA HYDROLASE-RELATED"/>
    <property type="match status" value="1"/>
</dbReference>
<dbReference type="EC" id="3.1.2.4" evidence="2"/>
<dbReference type="CDD" id="cd06558">
    <property type="entry name" value="crotonase-like"/>
    <property type="match status" value="1"/>
</dbReference>
<comment type="catalytic activity">
    <reaction evidence="1">
        <text>3-hydroxy-2-methylpropanoyl-CoA + H2O = 3-hydroxy-2-methylpropanoate + CoA + H(+)</text>
        <dbReference type="Rhea" id="RHEA:20888"/>
        <dbReference type="ChEBI" id="CHEBI:11805"/>
        <dbReference type="ChEBI" id="CHEBI:15377"/>
        <dbReference type="ChEBI" id="CHEBI:15378"/>
        <dbReference type="ChEBI" id="CHEBI:57287"/>
        <dbReference type="ChEBI" id="CHEBI:57340"/>
        <dbReference type="EC" id="3.1.2.4"/>
    </reaction>
</comment>
<dbReference type="RefSeq" id="WP_058875242.1">
    <property type="nucleotide sequence ID" value="NZ_LQBK01000040.1"/>
</dbReference>
<evidence type="ECO:0000256" key="1">
    <source>
        <dbReference type="ARBA" id="ARBA00001709"/>
    </source>
</evidence>
<dbReference type="eggNOG" id="COG1024">
    <property type="taxonomic scope" value="Bacteria"/>
</dbReference>
<evidence type="ECO:0000313" key="5">
    <source>
        <dbReference type="EMBL" id="KUG52107.1"/>
    </source>
</evidence>
<dbReference type="SUPFAM" id="SSF52096">
    <property type="entry name" value="ClpP/crotonase"/>
    <property type="match status" value="1"/>
</dbReference>
<dbReference type="EMBL" id="LQBK01000040">
    <property type="protein sequence ID" value="KUG52107.1"/>
    <property type="molecule type" value="Genomic_DNA"/>
</dbReference>
<proteinExistence type="predicted"/>
<keyword evidence="3" id="KW-0378">Hydrolase</keyword>
<dbReference type="GO" id="GO:0003860">
    <property type="term" value="F:3-hydroxyisobutyryl-CoA hydrolase activity"/>
    <property type="evidence" value="ECO:0007669"/>
    <property type="project" value="UniProtKB-EC"/>
</dbReference>
<name>A0A0W8I305_KOCRO</name>
<comment type="caution">
    <text evidence="5">The sequence shown here is derived from an EMBL/GenBank/DDBJ whole genome shotgun (WGS) entry which is preliminary data.</text>
</comment>
<dbReference type="PANTHER" id="PTHR43176:SF3">
    <property type="entry name" value="3-HYDROXYISOBUTYRYL-COA HYDROLASE, MITOCHONDRIAL"/>
    <property type="match status" value="1"/>
</dbReference>
<evidence type="ECO:0000313" key="6">
    <source>
        <dbReference type="Proteomes" id="UP000053512"/>
    </source>
</evidence>
<gene>
    <name evidence="5" type="ORF">AVL61_07070</name>
</gene>
<feature type="domain" description="Enoyl-CoA hydratase/isomerase" evidence="4">
    <location>
        <begin position="26"/>
        <end position="343"/>
    </location>
</feature>
<dbReference type="InterPro" id="IPR032259">
    <property type="entry name" value="HIBYL-CoA-H"/>
</dbReference>
<organism evidence="5 6">
    <name type="scientific">Kocuria rosea subsp. polaris</name>
    <dbReference type="NCBI Taxonomy" id="136273"/>
    <lineage>
        <taxon>Bacteria</taxon>
        <taxon>Bacillati</taxon>
        <taxon>Actinomycetota</taxon>
        <taxon>Actinomycetes</taxon>
        <taxon>Micrococcales</taxon>
        <taxon>Micrococcaceae</taxon>
        <taxon>Kocuria</taxon>
    </lineage>
</organism>
<dbReference type="Gene3D" id="3.90.226.10">
    <property type="entry name" value="2-enoyl-CoA Hydratase, Chain A, domain 1"/>
    <property type="match status" value="1"/>
</dbReference>
<evidence type="ECO:0000256" key="3">
    <source>
        <dbReference type="ARBA" id="ARBA00022801"/>
    </source>
</evidence>
<dbReference type="Pfam" id="PF16113">
    <property type="entry name" value="ECH_2"/>
    <property type="match status" value="1"/>
</dbReference>
<dbReference type="STRING" id="136273.GY22_08100"/>